<evidence type="ECO:0000259" key="8">
    <source>
        <dbReference type="Pfam" id="PF00185"/>
    </source>
</evidence>
<feature type="binding site" evidence="7">
    <location>
        <begin position="134"/>
        <end position="137"/>
    </location>
    <ligand>
        <name>carbamoyl phosphate</name>
        <dbReference type="ChEBI" id="CHEBI:58228"/>
    </ligand>
</feature>
<dbReference type="InterPro" id="IPR002292">
    <property type="entry name" value="Orn/put_carbamltrans"/>
</dbReference>
<evidence type="ECO:0000313" key="11">
    <source>
        <dbReference type="Proteomes" id="UP001438953"/>
    </source>
</evidence>
<feature type="binding site" evidence="7">
    <location>
        <position position="83"/>
    </location>
    <ligand>
        <name>carbamoyl phosphate</name>
        <dbReference type="ChEBI" id="CHEBI:58228"/>
    </ligand>
</feature>
<dbReference type="EC" id="2.1.3.3" evidence="4 7"/>
<dbReference type="InterPro" id="IPR036901">
    <property type="entry name" value="Asp/Orn_carbamoylTrfase_sf"/>
</dbReference>
<feature type="binding site" evidence="7">
    <location>
        <position position="165"/>
    </location>
    <ligand>
        <name>L-ornithine</name>
        <dbReference type="ChEBI" id="CHEBI:46911"/>
    </ligand>
</feature>
<dbReference type="Proteomes" id="UP001438953">
    <property type="component" value="Unassembled WGS sequence"/>
</dbReference>
<feature type="binding site" evidence="7">
    <location>
        <position position="225"/>
    </location>
    <ligand>
        <name>L-ornithine</name>
        <dbReference type="ChEBI" id="CHEBI:46911"/>
    </ligand>
</feature>
<dbReference type="NCBIfam" id="TIGR00658">
    <property type="entry name" value="orni_carb_tr"/>
    <property type="match status" value="1"/>
</dbReference>
<comment type="subcellular location">
    <subcellularLocation>
        <location evidence="7">Cytoplasm</location>
    </subcellularLocation>
</comment>
<reference evidence="10 11" key="1">
    <citation type="submission" date="2024-01" db="EMBL/GenBank/DDBJ databases">
        <authorList>
            <person name="Deng Y."/>
            <person name="Su J."/>
        </authorList>
    </citation>
    <scope>NUCLEOTIDE SEQUENCE [LARGE SCALE GENOMIC DNA]</scope>
    <source>
        <strain evidence="10 11">CPCC 100088</strain>
    </source>
</reference>
<dbReference type="Gene3D" id="3.40.50.1370">
    <property type="entry name" value="Aspartate/ornithine carbamoyltransferase"/>
    <property type="match status" value="2"/>
</dbReference>
<feature type="binding site" evidence="7">
    <location>
        <position position="294"/>
    </location>
    <ligand>
        <name>carbamoyl phosphate</name>
        <dbReference type="ChEBI" id="CHEBI:58228"/>
    </ligand>
</feature>
<reference evidence="10 11" key="2">
    <citation type="submission" date="2024-06" db="EMBL/GenBank/DDBJ databases">
        <title>Thioclava kandeliae sp. nov. from a rhizosphere soil sample of Kandelia candel in a mangrove.</title>
        <authorList>
            <person name="Mu T."/>
        </authorList>
    </citation>
    <scope>NUCLEOTIDE SEQUENCE [LARGE SCALE GENOMIC DNA]</scope>
    <source>
        <strain evidence="10 11">CPCC 100088</strain>
    </source>
</reference>
<dbReference type="InterPro" id="IPR006132">
    <property type="entry name" value="Asp/Orn_carbamoyltranf_P-bd"/>
</dbReference>
<keyword evidence="11" id="KW-1185">Reference proteome</keyword>
<dbReference type="Pfam" id="PF02729">
    <property type="entry name" value="OTCace_N"/>
    <property type="match status" value="1"/>
</dbReference>
<comment type="function">
    <text evidence="1">Reversibly catalyzes the transfer of the carbamoyl group from carbamoyl phosphate (CP) to the N(epsilon) atom of ornithine (ORN) to produce L-citrulline.</text>
</comment>
<sequence length="308" mass="34636">MNHFLDIHKTSQADLRAMIDQARAMKDARRGQPKGMADAEKPLDGHMVALIFEKPSTRTRVSFDVGVRQMGGQTLVLSGSDMQLGHGETIADTARVLSRYVDLIMIRTFEEETLLEMAEYATVPVINGLTNRTHPCQIMADIMTFEEHRGPIKGKKVVWSGDGNNVCASFMHAAGQFGFDFTFTGPQTLDPEREWVDFARNMGVKCEIERDPVKAVEGADLIVTDTWVSMHDPESAKERRHNQLRPYQVNAELMKHANPDALFMHCLPAHRNDEATSEIMDGPHSVIFDEAENRLHAQKAVMRYCLGK</sequence>
<evidence type="ECO:0000313" key="10">
    <source>
        <dbReference type="EMBL" id="MER5171858.1"/>
    </source>
</evidence>
<feature type="binding site" evidence="7">
    <location>
        <begin position="229"/>
        <end position="230"/>
    </location>
    <ligand>
        <name>L-ornithine</name>
        <dbReference type="ChEBI" id="CHEBI:46911"/>
    </ligand>
</feature>
<dbReference type="PRINTS" id="PR00102">
    <property type="entry name" value="OTCASE"/>
</dbReference>
<organism evidence="10 11">
    <name type="scientific">Thioclava kandeliae</name>
    <dbReference type="NCBI Taxonomy" id="3070818"/>
    <lineage>
        <taxon>Bacteria</taxon>
        <taxon>Pseudomonadati</taxon>
        <taxon>Pseudomonadota</taxon>
        <taxon>Alphaproteobacteria</taxon>
        <taxon>Rhodobacterales</taxon>
        <taxon>Paracoccaceae</taxon>
        <taxon>Thioclava</taxon>
    </lineage>
</organism>
<proteinExistence type="inferred from homology"/>
<dbReference type="HAMAP" id="MF_01109">
    <property type="entry name" value="OTCase"/>
    <property type="match status" value="1"/>
</dbReference>
<dbReference type="SUPFAM" id="SSF53671">
    <property type="entry name" value="Aspartate/ornithine carbamoyltransferase"/>
    <property type="match status" value="1"/>
</dbReference>
<dbReference type="InterPro" id="IPR006131">
    <property type="entry name" value="Asp_carbamoyltransf_Asp/Orn-bd"/>
</dbReference>
<dbReference type="InterPro" id="IPR006130">
    <property type="entry name" value="Asp/Orn_carbamoylTrfase"/>
</dbReference>
<feature type="binding site" evidence="7">
    <location>
        <begin position="56"/>
        <end position="59"/>
    </location>
    <ligand>
        <name>carbamoyl phosphate</name>
        <dbReference type="ChEBI" id="CHEBI:58228"/>
    </ligand>
</feature>
<dbReference type="PRINTS" id="PR00100">
    <property type="entry name" value="AOTCASE"/>
</dbReference>
<comment type="similarity">
    <text evidence="3 7">Belongs to the aspartate/ornithine carbamoyltransferase superfamily. OTCase family.</text>
</comment>
<evidence type="ECO:0000256" key="2">
    <source>
        <dbReference type="ARBA" id="ARBA00004975"/>
    </source>
</evidence>
<dbReference type="PANTHER" id="PTHR45753:SF3">
    <property type="entry name" value="ORNITHINE TRANSCARBAMYLASE, MITOCHONDRIAL"/>
    <property type="match status" value="1"/>
</dbReference>
<gene>
    <name evidence="10" type="primary">argF</name>
    <name evidence="10" type="ORF">VSX56_08710</name>
</gene>
<keyword evidence="5 7" id="KW-0808">Transferase</keyword>
<feature type="binding site" evidence="7">
    <location>
        <begin position="266"/>
        <end position="267"/>
    </location>
    <ligand>
        <name>carbamoyl phosphate</name>
        <dbReference type="ChEBI" id="CHEBI:58228"/>
    </ligand>
</feature>
<dbReference type="InterPro" id="IPR024904">
    <property type="entry name" value="OTCase_ArgI"/>
</dbReference>
<feature type="domain" description="Aspartate/ornithine carbamoyltransferase Asp/Orn-binding" evidence="8">
    <location>
        <begin position="153"/>
        <end position="304"/>
    </location>
</feature>
<comment type="pathway">
    <text evidence="2">Amino-acid biosynthesis; L-arginine biosynthesis; L-arginine from L-ornithine and carbamoyl phosphate: step 1/3.</text>
</comment>
<dbReference type="NCBIfam" id="NF001986">
    <property type="entry name" value="PRK00779.1"/>
    <property type="match status" value="1"/>
</dbReference>
<evidence type="ECO:0000256" key="6">
    <source>
        <dbReference type="ARBA" id="ARBA00048772"/>
    </source>
</evidence>
<evidence type="ECO:0000256" key="3">
    <source>
        <dbReference type="ARBA" id="ARBA00007805"/>
    </source>
</evidence>
<dbReference type="EMBL" id="JAYWLC010000005">
    <property type="protein sequence ID" value="MER5171858.1"/>
    <property type="molecule type" value="Genomic_DNA"/>
</dbReference>
<accession>A0ABV1SG61</accession>
<feature type="binding site" evidence="7">
    <location>
        <position position="107"/>
    </location>
    <ligand>
        <name>carbamoyl phosphate</name>
        <dbReference type="ChEBI" id="CHEBI:58228"/>
    </ligand>
</feature>
<comment type="catalytic activity">
    <reaction evidence="6 7">
        <text>carbamoyl phosphate + L-ornithine = L-citrulline + phosphate + H(+)</text>
        <dbReference type="Rhea" id="RHEA:19513"/>
        <dbReference type="ChEBI" id="CHEBI:15378"/>
        <dbReference type="ChEBI" id="CHEBI:43474"/>
        <dbReference type="ChEBI" id="CHEBI:46911"/>
        <dbReference type="ChEBI" id="CHEBI:57743"/>
        <dbReference type="ChEBI" id="CHEBI:58228"/>
        <dbReference type="EC" id="2.1.3.3"/>
    </reaction>
</comment>
<keyword evidence="7" id="KW-0963">Cytoplasm</keyword>
<comment type="caution">
    <text evidence="10">The sequence shown here is derived from an EMBL/GenBank/DDBJ whole genome shotgun (WGS) entry which is preliminary data.</text>
</comment>
<dbReference type="PANTHER" id="PTHR45753">
    <property type="entry name" value="ORNITHINE CARBAMOYLTRANSFERASE, MITOCHONDRIAL"/>
    <property type="match status" value="1"/>
</dbReference>
<feature type="domain" description="Aspartate/ornithine carbamoyltransferase carbamoyl-P binding" evidence="9">
    <location>
        <begin position="3"/>
        <end position="147"/>
    </location>
</feature>
<evidence type="ECO:0000256" key="4">
    <source>
        <dbReference type="ARBA" id="ARBA00013007"/>
    </source>
</evidence>
<evidence type="ECO:0000259" key="9">
    <source>
        <dbReference type="Pfam" id="PF02729"/>
    </source>
</evidence>
<dbReference type="Pfam" id="PF00185">
    <property type="entry name" value="OTCace"/>
    <property type="match status" value="1"/>
</dbReference>
<dbReference type="GO" id="GO:0004585">
    <property type="term" value="F:ornithine carbamoyltransferase activity"/>
    <property type="evidence" value="ECO:0007669"/>
    <property type="project" value="UniProtKB-EC"/>
</dbReference>
<dbReference type="RefSeq" id="WP_339114157.1">
    <property type="nucleotide sequence ID" value="NZ_JAYWLC010000005.1"/>
</dbReference>
<dbReference type="PROSITE" id="PS00097">
    <property type="entry name" value="CARBAMOYLTRANSFERASE"/>
    <property type="match status" value="1"/>
</dbReference>
<evidence type="ECO:0000256" key="7">
    <source>
        <dbReference type="HAMAP-Rule" id="MF_01109"/>
    </source>
</evidence>
<evidence type="ECO:0000256" key="5">
    <source>
        <dbReference type="ARBA" id="ARBA00022679"/>
    </source>
</evidence>
<protein>
    <recommendedName>
        <fullName evidence="4 7">Ornithine carbamoyltransferase</fullName>
        <shortName evidence="7">OTCase</shortName>
        <ecNumber evidence="4 7">2.1.3.3</ecNumber>
    </recommendedName>
</protein>
<name>A0ABV1SG61_9RHOB</name>
<evidence type="ECO:0000256" key="1">
    <source>
        <dbReference type="ARBA" id="ARBA00003822"/>
    </source>
</evidence>